<dbReference type="GO" id="GO:0005634">
    <property type="term" value="C:nucleus"/>
    <property type="evidence" value="ECO:0007669"/>
    <property type="project" value="UniProtKB-SubCell"/>
</dbReference>
<dbReference type="OrthoDB" id="10252633at2759"/>
<dbReference type="InterPro" id="IPR020040">
    <property type="entry name" value="Ribosomal_uL6_a/b-dom"/>
</dbReference>
<dbReference type="Proteomes" id="UP001148018">
    <property type="component" value="Unassembled WGS sequence"/>
</dbReference>
<evidence type="ECO:0000259" key="13">
    <source>
        <dbReference type="PROSITE" id="PS50172"/>
    </source>
</evidence>
<keyword evidence="6" id="KW-0067">ATP-binding</keyword>
<dbReference type="InterPro" id="IPR001357">
    <property type="entry name" value="BRCT_dom"/>
</dbReference>
<dbReference type="GO" id="GO:0002181">
    <property type="term" value="P:cytoplasmic translation"/>
    <property type="evidence" value="ECO:0007669"/>
    <property type="project" value="TreeGrafter"/>
</dbReference>
<dbReference type="Pfam" id="PF00533">
    <property type="entry name" value="BRCT"/>
    <property type="match status" value="1"/>
</dbReference>
<sequence>MKTILSNQTVDIPDNVEVKLKGRTVIVKGPRGTLRREFNHINLELSLLGKKNKKLRVDKWWGNRKELATVRTICSHVQNMIKGVTMGFRYKMRSVYAHFPINVVIQESGALVEIRNFLGEKYIRRVRMRSGVGCALSTAQKDELVLEGNDVELVSNSAALIQQATTVKKKDIRKFLDGIYVSKKTTVDIRRFLTPTSANYAAQKPAQNGNLSKEEKRKKPKTSSSDEDLKNTKKKASKITSPKEEIKTRDSGKKRRKPAVIESDSSEEEERREKKRSKQKVTPRKAERPPKNDPVQYVSETDSESDSFLSLKKVPKPKENETKKQAKKNAEKSPGSKESTKTPVKPSSNQGKTLSKPPPPVPSTPKSTTPPKPKHTPTSVLDYFGSSCVQRSNKKLVASAKRKAPSQDQDDLANDELLAKQLQMDEDKELERQVHEDEDFAKTLAMLDDQPQAKKARKKSPSLDAKRRSSVSPNKASASKNSEELDAISPSPQKPSALIKASSKLAMMKKAEKLEVRIKEEKSFEDAEKKRGITAGYKNFLNRDGPRALGSKDIPKGEDNCLEGCVFVLTGVLESMERGDAKSMIERYGGKVTGNVSKKTSYLVLGRDSGASKTVK</sequence>
<protein>
    <recommendedName>
        <fullName evidence="10">Large ribosomal subunit protein uL6</fullName>
    </recommendedName>
    <alternativeName>
        <fullName evidence="11">60S ribosomal protein L9</fullName>
    </alternativeName>
</protein>
<dbReference type="Pfam" id="PF00347">
    <property type="entry name" value="Ribosomal_L6"/>
    <property type="match status" value="2"/>
</dbReference>
<dbReference type="GO" id="GO:0022625">
    <property type="term" value="C:cytosolic large ribosomal subunit"/>
    <property type="evidence" value="ECO:0007669"/>
    <property type="project" value="TreeGrafter"/>
</dbReference>
<feature type="non-terminal residue" evidence="14">
    <location>
        <position position="1"/>
    </location>
</feature>
<dbReference type="SUPFAM" id="SSF56053">
    <property type="entry name" value="Ribosomal protein L6"/>
    <property type="match status" value="2"/>
</dbReference>
<reference evidence="14" key="1">
    <citation type="submission" date="2022-07" db="EMBL/GenBank/DDBJ databases">
        <title>Chromosome-level genome of Muraenolepis orangiensis.</title>
        <authorList>
            <person name="Kim J."/>
        </authorList>
    </citation>
    <scope>NUCLEOTIDE SEQUENCE</scope>
    <source>
        <strain evidence="14">KU_S4_2022</strain>
        <tissue evidence="14">Muscle</tissue>
    </source>
</reference>
<comment type="similarity">
    <text evidence="2">Belongs to the activator 1 large subunit family.</text>
</comment>
<evidence type="ECO:0000256" key="7">
    <source>
        <dbReference type="ARBA" id="ARBA00022980"/>
    </source>
</evidence>
<evidence type="ECO:0000256" key="8">
    <source>
        <dbReference type="ARBA" id="ARBA00023242"/>
    </source>
</evidence>
<dbReference type="FunFam" id="3.90.930.12:FF:000003">
    <property type="entry name" value="60S ribosomal protein L9"/>
    <property type="match status" value="1"/>
</dbReference>
<keyword evidence="4" id="KW-0235">DNA replication</keyword>
<proteinExistence type="inferred from homology"/>
<dbReference type="GO" id="GO:0006260">
    <property type="term" value="P:DNA replication"/>
    <property type="evidence" value="ECO:0007669"/>
    <property type="project" value="UniProtKB-KW"/>
</dbReference>
<evidence type="ECO:0000256" key="1">
    <source>
        <dbReference type="ARBA" id="ARBA00004123"/>
    </source>
</evidence>
<dbReference type="EMBL" id="JANIIK010000034">
    <property type="protein sequence ID" value="KAJ3615316.1"/>
    <property type="molecule type" value="Genomic_DNA"/>
</dbReference>
<dbReference type="InterPro" id="IPR000702">
    <property type="entry name" value="Ribosomal_uL6-like"/>
</dbReference>
<accession>A0A9Q0F054</accession>
<dbReference type="AlphaFoldDB" id="A0A9Q0F054"/>
<evidence type="ECO:0000256" key="5">
    <source>
        <dbReference type="ARBA" id="ARBA00022741"/>
    </source>
</evidence>
<keyword evidence="5" id="KW-0547">Nucleotide-binding</keyword>
<dbReference type="PANTHER" id="PTHR11655:SF16">
    <property type="entry name" value="60S RIBOSOMAL PROTEIN L9"/>
    <property type="match status" value="1"/>
</dbReference>
<dbReference type="InterPro" id="IPR036420">
    <property type="entry name" value="BRCT_dom_sf"/>
</dbReference>
<evidence type="ECO:0000256" key="9">
    <source>
        <dbReference type="ARBA" id="ARBA00023274"/>
    </source>
</evidence>
<feature type="compositionally biased region" description="Polar residues" evidence="12">
    <location>
        <begin position="200"/>
        <end position="211"/>
    </location>
</feature>
<comment type="similarity">
    <text evidence="3">Belongs to the universal ribosomal protein uL6 family.</text>
</comment>
<dbReference type="Gene3D" id="3.90.930.12">
    <property type="entry name" value="Ribosomal protein L6, alpha-beta domain"/>
    <property type="match status" value="2"/>
</dbReference>
<feature type="compositionally biased region" description="Basic residues" evidence="12">
    <location>
        <begin position="273"/>
        <end position="283"/>
    </location>
</feature>
<comment type="subcellular location">
    <subcellularLocation>
        <location evidence="1">Nucleus</location>
    </subcellularLocation>
</comment>
<dbReference type="PANTHER" id="PTHR11655">
    <property type="entry name" value="60S/50S RIBOSOMAL PROTEIN L6/L9"/>
    <property type="match status" value="1"/>
</dbReference>
<feature type="region of interest" description="Disordered" evidence="12">
    <location>
        <begin position="200"/>
        <end position="497"/>
    </location>
</feature>
<keyword evidence="8" id="KW-0539">Nucleus</keyword>
<name>A0A9Q0F054_9TELE</name>
<feature type="compositionally biased region" description="Basic and acidic residues" evidence="12">
    <location>
        <begin position="423"/>
        <end position="435"/>
    </location>
</feature>
<dbReference type="GO" id="GO:0019843">
    <property type="term" value="F:rRNA binding"/>
    <property type="evidence" value="ECO:0007669"/>
    <property type="project" value="InterPro"/>
</dbReference>
<evidence type="ECO:0000256" key="4">
    <source>
        <dbReference type="ARBA" id="ARBA00022705"/>
    </source>
</evidence>
<feature type="compositionally biased region" description="Pro residues" evidence="12">
    <location>
        <begin position="356"/>
        <end position="371"/>
    </location>
</feature>
<dbReference type="PROSITE" id="PS50172">
    <property type="entry name" value="BRCT"/>
    <property type="match status" value="1"/>
</dbReference>
<keyword evidence="9" id="KW-0687">Ribonucleoprotein</keyword>
<dbReference type="Gene3D" id="3.40.50.10190">
    <property type="entry name" value="BRCT domain"/>
    <property type="match status" value="1"/>
</dbReference>
<dbReference type="PROSITE" id="PS00700">
    <property type="entry name" value="RIBOSOMAL_L6_2"/>
    <property type="match status" value="1"/>
</dbReference>
<evidence type="ECO:0000256" key="2">
    <source>
        <dbReference type="ARBA" id="ARBA00006116"/>
    </source>
</evidence>
<keyword evidence="7" id="KW-0689">Ribosomal protein</keyword>
<dbReference type="InterPro" id="IPR036789">
    <property type="entry name" value="Ribosomal_uL6-like_a/b-dom_sf"/>
</dbReference>
<comment type="caution">
    <text evidence="14">The sequence shown here is derived from an EMBL/GenBank/DDBJ whole genome shotgun (WGS) entry which is preliminary data.</text>
</comment>
<feature type="compositionally biased region" description="Basic and acidic residues" evidence="12">
    <location>
        <begin position="316"/>
        <end position="340"/>
    </location>
</feature>
<evidence type="ECO:0000256" key="3">
    <source>
        <dbReference type="ARBA" id="ARBA00009356"/>
    </source>
</evidence>
<dbReference type="InterPro" id="IPR002359">
    <property type="entry name" value="Ribosomal_uL6_CS2"/>
</dbReference>
<evidence type="ECO:0000256" key="12">
    <source>
        <dbReference type="SAM" id="MobiDB-lite"/>
    </source>
</evidence>
<feature type="compositionally biased region" description="Polar residues" evidence="12">
    <location>
        <begin position="470"/>
        <end position="480"/>
    </location>
</feature>
<dbReference type="FunFam" id="3.40.50.10190:FF:000001">
    <property type="entry name" value="Replication factor C subunit 1"/>
    <property type="match status" value="1"/>
</dbReference>
<evidence type="ECO:0000256" key="11">
    <source>
        <dbReference type="ARBA" id="ARBA00035349"/>
    </source>
</evidence>
<organism evidence="14 15">
    <name type="scientific">Muraenolepis orangiensis</name>
    <name type="common">Patagonian moray cod</name>
    <dbReference type="NCBI Taxonomy" id="630683"/>
    <lineage>
        <taxon>Eukaryota</taxon>
        <taxon>Metazoa</taxon>
        <taxon>Chordata</taxon>
        <taxon>Craniata</taxon>
        <taxon>Vertebrata</taxon>
        <taxon>Euteleostomi</taxon>
        <taxon>Actinopterygii</taxon>
        <taxon>Neopterygii</taxon>
        <taxon>Teleostei</taxon>
        <taxon>Neoteleostei</taxon>
        <taxon>Acanthomorphata</taxon>
        <taxon>Zeiogadaria</taxon>
        <taxon>Gadariae</taxon>
        <taxon>Gadiformes</taxon>
        <taxon>Muraenolepidoidei</taxon>
        <taxon>Muraenolepididae</taxon>
        <taxon>Muraenolepis</taxon>
    </lineage>
</organism>
<feature type="domain" description="BRCT" evidence="13">
    <location>
        <begin position="557"/>
        <end position="616"/>
    </location>
</feature>
<keyword evidence="15" id="KW-1185">Reference proteome</keyword>
<feature type="compositionally biased region" description="Polar residues" evidence="12">
    <location>
        <begin position="341"/>
        <end position="351"/>
    </location>
</feature>
<dbReference type="FunFam" id="3.90.930.12:FF:000005">
    <property type="entry name" value="60S ribosomal protein L9"/>
    <property type="match status" value="1"/>
</dbReference>
<evidence type="ECO:0000256" key="6">
    <source>
        <dbReference type="ARBA" id="ARBA00022840"/>
    </source>
</evidence>
<gene>
    <name evidence="14" type="ORF">NHX12_018884</name>
</gene>
<evidence type="ECO:0000313" key="14">
    <source>
        <dbReference type="EMBL" id="KAJ3615316.1"/>
    </source>
</evidence>
<feature type="compositionally biased region" description="Basic and acidic residues" evidence="12">
    <location>
        <begin position="241"/>
        <end position="251"/>
    </location>
</feature>
<dbReference type="GO" id="GO:0005524">
    <property type="term" value="F:ATP binding"/>
    <property type="evidence" value="ECO:0007669"/>
    <property type="project" value="UniProtKB-KW"/>
</dbReference>
<dbReference type="SUPFAM" id="SSF52113">
    <property type="entry name" value="BRCT domain"/>
    <property type="match status" value="1"/>
</dbReference>
<evidence type="ECO:0000313" key="15">
    <source>
        <dbReference type="Proteomes" id="UP001148018"/>
    </source>
</evidence>
<evidence type="ECO:0000256" key="10">
    <source>
        <dbReference type="ARBA" id="ARBA00035246"/>
    </source>
</evidence>
<dbReference type="GO" id="GO:0003735">
    <property type="term" value="F:structural constituent of ribosome"/>
    <property type="evidence" value="ECO:0007669"/>
    <property type="project" value="InterPro"/>
</dbReference>